<keyword evidence="3" id="KW-1185">Reference proteome</keyword>
<dbReference type="Proteomes" id="UP000775213">
    <property type="component" value="Unassembled WGS sequence"/>
</dbReference>
<evidence type="ECO:0000256" key="1">
    <source>
        <dbReference type="SAM" id="SignalP"/>
    </source>
</evidence>
<dbReference type="PROSITE" id="PS51257">
    <property type="entry name" value="PROKAR_LIPOPROTEIN"/>
    <property type="match status" value="1"/>
</dbReference>
<keyword evidence="1" id="KW-0732">Signal</keyword>
<dbReference type="AlphaFoldDB" id="A0AAV7GXY2"/>
<evidence type="ECO:0000313" key="3">
    <source>
        <dbReference type="Proteomes" id="UP000775213"/>
    </source>
</evidence>
<evidence type="ECO:0000313" key="2">
    <source>
        <dbReference type="EMBL" id="KAH0460324.1"/>
    </source>
</evidence>
<protein>
    <recommendedName>
        <fullName evidence="4">RING-type domain-containing protein</fullName>
    </recommendedName>
</protein>
<gene>
    <name evidence="2" type="ORF">IEQ34_010987</name>
</gene>
<evidence type="ECO:0008006" key="4">
    <source>
        <dbReference type="Google" id="ProtNLM"/>
    </source>
</evidence>
<sequence>MRKGRIRHIKAFTGLWAFISCHACGSMVAVTSNLSVSLVNYDDEEGEDKPLRFLPDCGHLFHAICVDT</sequence>
<proteinExistence type="predicted"/>
<dbReference type="SUPFAM" id="SSF57850">
    <property type="entry name" value="RING/U-box"/>
    <property type="match status" value="1"/>
</dbReference>
<dbReference type="EMBL" id="JAGFBR010000010">
    <property type="protein sequence ID" value="KAH0460324.1"/>
    <property type="molecule type" value="Genomic_DNA"/>
</dbReference>
<feature type="signal peptide" evidence="1">
    <location>
        <begin position="1"/>
        <end position="23"/>
    </location>
</feature>
<organism evidence="2 3">
    <name type="scientific">Dendrobium chrysotoxum</name>
    <name type="common">Orchid</name>
    <dbReference type="NCBI Taxonomy" id="161865"/>
    <lineage>
        <taxon>Eukaryota</taxon>
        <taxon>Viridiplantae</taxon>
        <taxon>Streptophyta</taxon>
        <taxon>Embryophyta</taxon>
        <taxon>Tracheophyta</taxon>
        <taxon>Spermatophyta</taxon>
        <taxon>Magnoliopsida</taxon>
        <taxon>Liliopsida</taxon>
        <taxon>Asparagales</taxon>
        <taxon>Orchidaceae</taxon>
        <taxon>Epidendroideae</taxon>
        <taxon>Malaxideae</taxon>
        <taxon>Dendrobiinae</taxon>
        <taxon>Dendrobium</taxon>
    </lineage>
</organism>
<accession>A0AAV7GXY2</accession>
<comment type="caution">
    <text evidence="2">The sequence shown here is derived from an EMBL/GenBank/DDBJ whole genome shotgun (WGS) entry which is preliminary data.</text>
</comment>
<feature type="chain" id="PRO_5043563520" description="RING-type domain-containing protein" evidence="1">
    <location>
        <begin position="24"/>
        <end position="68"/>
    </location>
</feature>
<reference evidence="2 3" key="1">
    <citation type="journal article" date="2021" name="Hortic Res">
        <title>Chromosome-scale assembly of the Dendrobium chrysotoxum genome enhances the understanding of orchid evolution.</title>
        <authorList>
            <person name="Zhang Y."/>
            <person name="Zhang G.Q."/>
            <person name="Zhang D."/>
            <person name="Liu X.D."/>
            <person name="Xu X.Y."/>
            <person name="Sun W.H."/>
            <person name="Yu X."/>
            <person name="Zhu X."/>
            <person name="Wang Z.W."/>
            <person name="Zhao X."/>
            <person name="Zhong W.Y."/>
            <person name="Chen H."/>
            <person name="Yin W.L."/>
            <person name="Huang T."/>
            <person name="Niu S.C."/>
            <person name="Liu Z.J."/>
        </authorList>
    </citation>
    <scope>NUCLEOTIDE SEQUENCE [LARGE SCALE GENOMIC DNA]</scope>
    <source>
        <strain evidence="2">Lindl</strain>
    </source>
</reference>
<name>A0AAV7GXY2_DENCH</name>